<dbReference type="STRING" id="320778.ABT57_05840"/>
<feature type="signal peptide" evidence="1">
    <location>
        <begin position="1"/>
        <end position="25"/>
    </location>
</feature>
<feature type="chain" id="PRO_5005252405" evidence="1">
    <location>
        <begin position="26"/>
        <end position="193"/>
    </location>
</feature>
<evidence type="ECO:0000256" key="1">
    <source>
        <dbReference type="SAM" id="SignalP"/>
    </source>
</evidence>
<gene>
    <name evidence="3" type="ORF">ABT57_05840</name>
</gene>
<dbReference type="EMBL" id="LDOU01000006">
    <property type="protein sequence ID" value="KLV10110.1"/>
    <property type="molecule type" value="Genomic_DNA"/>
</dbReference>
<organism evidence="3 4">
    <name type="scientific">Photobacterium ganghwense</name>
    <dbReference type="NCBI Taxonomy" id="320778"/>
    <lineage>
        <taxon>Bacteria</taxon>
        <taxon>Pseudomonadati</taxon>
        <taxon>Pseudomonadota</taxon>
        <taxon>Gammaproteobacteria</taxon>
        <taxon>Vibrionales</taxon>
        <taxon>Vibrionaceae</taxon>
        <taxon>Photobacterium</taxon>
    </lineage>
</organism>
<proteinExistence type="predicted"/>
<dbReference type="Proteomes" id="UP000035909">
    <property type="component" value="Unassembled WGS sequence"/>
</dbReference>
<dbReference type="PATRIC" id="fig|320778.3.peg.1259"/>
<evidence type="ECO:0000313" key="4">
    <source>
        <dbReference type="Proteomes" id="UP000035909"/>
    </source>
</evidence>
<dbReference type="OrthoDB" id="8527419at2"/>
<accession>A0A0J1HEN4</accession>
<reference evidence="3 4" key="1">
    <citation type="submission" date="2015-05" db="EMBL/GenBank/DDBJ databases">
        <title>Photobacterium galathea sp. nov.</title>
        <authorList>
            <person name="Machado H."/>
            <person name="Gram L."/>
        </authorList>
    </citation>
    <scope>NUCLEOTIDE SEQUENCE [LARGE SCALE GENOMIC DNA]</scope>
    <source>
        <strain evidence="3 4">DSM 22954</strain>
    </source>
</reference>
<keyword evidence="4" id="KW-1185">Reference proteome</keyword>
<dbReference type="InterPro" id="IPR016087">
    <property type="entry name" value="Chalcone_isomerase"/>
</dbReference>
<evidence type="ECO:0000259" key="2">
    <source>
        <dbReference type="Pfam" id="PF16036"/>
    </source>
</evidence>
<feature type="domain" description="Chalcone isomerase" evidence="2">
    <location>
        <begin position="84"/>
        <end position="191"/>
    </location>
</feature>
<comment type="caution">
    <text evidence="3">The sequence shown here is derived from an EMBL/GenBank/DDBJ whole genome shotgun (WGS) entry which is preliminary data.</text>
</comment>
<sequence>MNNLFTVKWSVWAIVAAAILPPVNASSFDNATLYSPNNSVPISPTRSTLPWQRWPVVGDATLRWGPWVIYDSELRTPNGRYHHQDSQLALVIKYQRNIENEDLLTATDEQWQHLGIQAGKRAKWLRMLAQIWPDVKQGDRLIFVLQDRQGVFYQDNRQIGIISDPEMARSFINIWLSPQTAYPDIRRQLIGQS</sequence>
<dbReference type="RefSeq" id="WP_047884272.1">
    <property type="nucleotide sequence ID" value="NZ_CP071326.1"/>
</dbReference>
<protein>
    <submittedName>
        <fullName evidence="3">Periplasmic protein</fullName>
    </submittedName>
</protein>
<dbReference type="Pfam" id="PF16036">
    <property type="entry name" value="Chalcone_3"/>
    <property type="match status" value="1"/>
</dbReference>
<keyword evidence="1" id="KW-0732">Signal</keyword>
<evidence type="ECO:0000313" key="3">
    <source>
        <dbReference type="EMBL" id="KLV10110.1"/>
    </source>
</evidence>
<dbReference type="AlphaFoldDB" id="A0A0J1HEN4"/>
<name>A0A0J1HEN4_9GAMM</name>